<comment type="caution">
    <text evidence="1">The sequence shown here is derived from an EMBL/GenBank/DDBJ whole genome shotgun (WGS) entry which is preliminary data.</text>
</comment>
<dbReference type="Gene3D" id="3.40.30.10">
    <property type="entry name" value="Glutaredoxin"/>
    <property type="match status" value="1"/>
</dbReference>
<dbReference type="OrthoDB" id="338622at2759"/>
<organism evidence="1 2">
    <name type="scientific">Penicillium argentinense</name>
    <dbReference type="NCBI Taxonomy" id="1131581"/>
    <lineage>
        <taxon>Eukaryota</taxon>
        <taxon>Fungi</taxon>
        <taxon>Dikarya</taxon>
        <taxon>Ascomycota</taxon>
        <taxon>Pezizomycotina</taxon>
        <taxon>Eurotiomycetes</taxon>
        <taxon>Eurotiomycetidae</taxon>
        <taxon>Eurotiales</taxon>
        <taxon>Aspergillaceae</taxon>
        <taxon>Penicillium</taxon>
    </lineage>
</organism>
<evidence type="ECO:0000313" key="1">
    <source>
        <dbReference type="EMBL" id="KAJ5098720.1"/>
    </source>
</evidence>
<gene>
    <name evidence="1" type="ORF">N7532_005721</name>
</gene>
<reference evidence="1" key="2">
    <citation type="journal article" date="2023" name="IMA Fungus">
        <title>Comparative genomic study of the Penicillium genus elucidates a diverse pangenome and 15 lateral gene transfer events.</title>
        <authorList>
            <person name="Petersen C."/>
            <person name="Sorensen T."/>
            <person name="Nielsen M.R."/>
            <person name="Sondergaard T.E."/>
            <person name="Sorensen J.L."/>
            <person name="Fitzpatrick D.A."/>
            <person name="Frisvad J.C."/>
            <person name="Nielsen K.L."/>
        </authorList>
    </citation>
    <scope>NUCLEOTIDE SEQUENCE</scope>
    <source>
        <strain evidence="1">IBT 30761</strain>
    </source>
</reference>
<reference evidence="1" key="1">
    <citation type="submission" date="2022-11" db="EMBL/GenBank/DDBJ databases">
        <authorList>
            <person name="Petersen C."/>
        </authorList>
    </citation>
    <scope>NUCLEOTIDE SEQUENCE</scope>
    <source>
        <strain evidence="1">IBT 30761</strain>
    </source>
</reference>
<dbReference type="EMBL" id="JAPQKI010000005">
    <property type="protein sequence ID" value="KAJ5098720.1"/>
    <property type="molecule type" value="Genomic_DNA"/>
</dbReference>
<evidence type="ECO:0000313" key="2">
    <source>
        <dbReference type="Proteomes" id="UP001149074"/>
    </source>
</evidence>
<sequence>MRTVFDKFGVDWNQRYGNDDLELPVPATFLVDKKGIVRNSFLDPEYHPRLDPETALQWIDQL</sequence>
<dbReference type="InterPro" id="IPR036249">
    <property type="entry name" value="Thioredoxin-like_sf"/>
</dbReference>
<proteinExistence type="predicted"/>
<dbReference type="GeneID" id="81357194"/>
<dbReference type="AlphaFoldDB" id="A0A9W9FEF4"/>
<accession>A0A9W9FEF4</accession>
<dbReference type="RefSeq" id="XP_056474374.1">
    <property type="nucleotide sequence ID" value="XM_056618215.1"/>
</dbReference>
<name>A0A9W9FEF4_9EURO</name>
<dbReference type="Proteomes" id="UP001149074">
    <property type="component" value="Unassembled WGS sequence"/>
</dbReference>
<keyword evidence="2" id="KW-1185">Reference proteome</keyword>
<protein>
    <submittedName>
        <fullName evidence="1">Uncharacterized protein</fullName>
    </submittedName>
</protein>
<dbReference type="SUPFAM" id="SSF52833">
    <property type="entry name" value="Thioredoxin-like"/>
    <property type="match status" value="1"/>
</dbReference>